<dbReference type="GO" id="GO:0046872">
    <property type="term" value="F:metal ion binding"/>
    <property type="evidence" value="ECO:0007669"/>
    <property type="project" value="InterPro"/>
</dbReference>
<feature type="compositionally biased region" description="Polar residues" evidence="6">
    <location>
        <begin position="179"/>
        <end position="191"/>
    </location>
</feature>
<feature type="region of interest" description="Disordered" evidence="6">
    <location>
        <begin position="1199"/>
        <end position="1252"/>
    </location>
</feature>
<evidence type="ECO:0000256" key="2">
    <source>
        <dbReference type="ARBA" id="ARBA00022670"/>
    </source>
</evidence>
<feature type="compositionally biased region" description="Low complexity" evidence="6">
    <location>
        <begin position="1218"/>
        <end position="1227"/>
    </location>
</feature>
<evidence type="ECO:0000256" key="5">
    <source>
        <dbReference type="ARBA" id="ARBA00023049"/>
    </source>
</evidence>
<feature type="compositionally biased region" description="Basic and acidic residues" evidence="6">
    <location>
        <begin position="192"/>
        <end position="219"/>
    </location>
</feature>
<dbReference type="InterPro" id="IPR050626">
    <property type="entry name" value="Peptidase_M16"/>
</dbReference>
<feature type="compositionally biased region" description="Basic and acidic residues" evidence="6">
    <location>
        <begin position="313"/>
        <end position="330"/>
    </location>
</feature>
<gene>
    <name evidence="9" type="ORF">PVBG_02254</name>
</gene>
<feature type="region of interest" description="Disordered" evidence="6">
    <location>
        <begin position="82"/>
        <end position="341"/>
    </location>
</feature>
<dbReference type="GO" id="GO:0008237">
    <property type="term" value="F:metallopeptidase activity"/>
    <property type="evidence" value="ECO:0007669"/>
    <property type="project" value="UniProtKB-KW"/>
</dbReference>
<accession>A0A0J9SPV4</accession>
<dbReference type="Gene3D" id="3.30.830.10">
    <property type="entry name" value="Metalloenzyme, LuxS/M16 peptidase-like"/>
    <property type="match status" value="1"/>
</dbReference>
<feature type="compositionally biased region" description="Polar residues" evidence="6">
    <location>
        <begin position="103"/>
        <end position="127"/>
    </location>
</feature>
<reference evidence="9 10" key="1">
    <citation type="submission" date="2011-08" db="EMBL/GenBank/DDBJ databases">
        <title>The Genome Sequence of Plasmodium vivax Brazil I.</title>
        <authorList>
            <consortium name="The Broad Institute Genome Sequencing Platform"/>
            <consortium name="The Broad Institute Genome Sequencing Center for Infectious Disease"/>
            <person name="Neafsey D."/>
            <person name="Carlton J."/>
            <person name="Barnwell J."/>
            <person name="Collins W."/>
            <person name="Escalante A."/>
            <person name="Mullikin J."/>
            <person name="Saul A."/>
            <person name="Guigo R."/>
            <person name="Camara F."/>
            <person name="Young S.K."/>
            <person name="Zeng Q."/>
            <person name="Gargeya S."/>
            <person name="Fitzgerald M."/>
            <person name="Haas B."/>
            <person name="Abouelleil A."/>
            <person name="Alvarado L."/>
            <person name="Arachchi H.M."/>
            <person name="Berlin A."/>
            <person name="Brown A."/>
            <person name="Chapman S.B."/>
            <person name="Chen Z."/>
            <person name="Dunbar C."/>
            <person name="Freedman E."/>
            <person name="Gearin G."/>
            <person name="Gellesch M."/>
            <person name="Goldberg J."/>
            <person name="Griggs A."/>
            <person name="Gujja S."/>
            <person name="Heiman D."/>
            <person name="Howarth C."/>
            <person name="Larson L."/>
            <person name="Lui A."/>
            <person name="MacDonald P.J.P."/>
            <person name="Montmayeur A."/>
            <person name="Murphy C."/>
            <person name="Neiman D."/>
            <person name="Pearson M."/>
            <person name="Priest M."/>
            <person name="Roberts A."/>
            <person name="Saif S."/>
            <person name="Shea T."/>
            <person name="Shenoy N."/>
            <person name="Sisk P."/>
            <person name="Stolte C."/>
            <person name="Sykes S."/>
            <person name="Wortman J."/>
            <person name="Nusbaum C."/>
            <person name="Birren B."/>
        </authorList>
    </citation>
    <scope>NUCLEOTIDE SEQUENCE [LARGE SCALE GENOMIC DNA]</scope>
    <source>
        <strain evidence="9 10">Brazil I</strain>
    </source>
</reference>
<evidence type="ECO:0000256" key="6">
    <source>
        <dbReference type="SAM" id="MobiDB-lite"/>
    </source>
</evidence>
<evidence type="ECO:0000259" key="8">
    <source>
        <dbReference type="Pfam" id="PF00675"/>
    </source>
</evidence>
<feature type="compositionally biased region" description="Basic and acidic residues" evidence="6">
    <location>
        <begin position="91"/>
        <end position="100"/>
    </location>
</feature>
<dbReference type="Pfam" id="PF00675">
    <property type="entry name" value="Peptidase_M16"/>
    <property type="match status" value="1"/>
</dbReference>
<feature type="compositionally biased region" description="Polar residues" evidence="6">
    <location>
        <begin position="239"/>
        <end position="251"/>
    </location>
</feature>
<dbReference type="InterPro" id="IPR011249">
    <property type="entry name" value="Metalloenz_LuxS/M16"/>
</dbReference>
<feature type="signal peptide" evidence="7">
    <location>
        <begin position="1"/>
        <end position="24"/>
    </location>
</feature>
<feature type="compositionally biased region" description="Low complexity" evidence="6">
    <location>
        <begin position="155"/>
        <end position="166"/>
    </location>
</feature>
<evidence type="ECO:0000313" key="9">
    <source>
        <dbReference type="EMBL" id="KMZ84027.1"/>
    </source>
</evidence>
<evidence type="ECO:0000256" key="4">
    <source>
        <dbReference type="ARBA" id="ARBA00022833"/>
    </source>
</evidence>
<keyword evidence="7" id="KW-0732">Signal</keyword>
<dbReference type="PANTHER" id="PTHR43690:SF17">
    <property type="entry name" value="PROTEIN YHJJ"/>
    <property type="match status" value="1"/>
</dbReference>
<feature type="compositionally biased region" description="Low complexity" evidence="6">
    <location>
        <begin position="1236"/>
        <end position="1245"/>
    </location>
</feature>
<keyword evidence="4" id="KW-0862">Zinc</keyword>
<keyword evidence="5" id="KW-0482">Metalloprotease</keyword>
<evidence type="ECO:0000256" key="1">
    <source>
        <dbReference type="ARBA" id="ARBA00007261"/>
    </source>
</evidence>
<dbReference type="GO" id="GO:0006508">
    <property type="term" value="P:proteolysis"/>
    <property type="evidence" value="ECO:0007669"/>
    <property type="project" value="UniProtKB-KW"/>
</dbReference>
<comment type="similarity">
    <text evidence="1">Belongs to the peptidase M16 family.</text>
</comment>
<organism evidence="9 10">
    <name type="scientific">Plasmodium vivax (strain Brazil I)</name>
    <dbReference type="NCBI Taxonomy" id="1033975"/>
    <lineage>
        <taxon>Eukaryota</taxon>
        <taxon>Sar</taxon>
        <taxon>Alveolata</taxon>
        <taxon>Apicomplexa</taxon>
        <taxon>Aconoidasida</taxon>
        <taxon>Haemosporida</taxon>
        <taxon>Plasmodiidae</taxon>
        <taxon>Plasmodium</taxon>
        <taxon>Plasmodium (Plasmodium)</taxon>
    </lineage>
</organism>
<dbReference type="EMBL" id="KQ234864">
    <property type="protein sequence ID" value="KMZ84027.1"/>
    <property type="molecule type" value="Genomic_DNA"/>
</dbReference>
<feature type="compositionally biased region" description="Basic and acidic residues" evidence="6">
    <location>
        <begin position="226"/>
        <end position="236"/>
    </location>
</feature>
<feature type="compositionally biased region" description="Basic and acidic residues" evidence="6">
    <location>
        <begin position="128"/>
        <end position="154"/>
    </location>
</feature>
<keyword evidence="2" id="KW-0645">Protease</keyword>
<dbReference type="OrthoDB" id="952271at2759"/>
<dbReference type="SUPFAM" id="SSF63411">
    <property type="entry name" value="LuxS/MPP-like metallohydrolase"/>
    <property type="match status" value="2"/>
</dbReference>
<dbReference type="InterPro" id="IPR011765">
    <property type="entry name" value="Pept_M16_N"/>
</dbReference>
<feature type="compositionally biased region" description="Polar residues" evidence="6">
    <location>
        <begin position="297"/>
        <end position="311"/>
    </location>
</feature>
<proteinExistence type="inferred from homology"/>
<protein>
    <recommendedName>
        <fullName evidence="8">Peptidase M16 N-terminal domain-containing protein</fullName>
    </recommendedName>
</protein>
<feature type="compositionally biased region" description="Basic and acidic residues" evidence="6">
    <location>
        <begin position="260"/>
        <end position="296"/>
    </location>
</feature>
<evidence type="ECO:0000256" key="7">
    <source>
        <dbReference type="SAM" id="SignalP"/>
    </source>
</evidence>
<evidence type="ECO:0000256" key="3">
    <source>
        <dbReference type="ARBA" id="ARBA00022801"/>
    </source>
</evidence>
<name>A0A0J9SPV4_PLAV1</name>
<keyword evidence="3" id="KW-0378">Hydrolase</keyword>
<dbReference type="PANTHER" id="PTHR43690">
    <property type="entry name" value="NARDILYSIN"/>
    <property type="match status" value="1"/>
</dbReference>
<feature type="domain" description="Peptidase M16 N-terminal" evidence="8">
    <location>
        <begin position="427"/>
        <end position="538"/>
    </location>
</feature>
<feature type="chain" id="PRO_5005322564" description="Peptidase M16 N-terminal domain-containing protein" evidence="7">
    <location>
        <begin position="25"/>
        <end position="1689"/>
    </location>
</feature>
<dbReference type="Proteomes" id="UP000053327">
    <property type="component" value="Unassembled WGS sequence"/>
</dbReference>
<evidence type="ECO:0000313" key="10">
    <source>
        <dbReference type="Proteomes" id="UP000053327"/>
    </source>
</evidence>
<sequence length="1689" mass="193724">MAITKCSVINILFLLLLLYQECLSCQKAPNNGKNNYGLNDDELGAILFGLNYDSIAKNKDNLEKRKNVENESIFLRNFANEDTSKNTQSEKAQKEIKIETETESVNSNEKEVATSQKSDTSNKNSSVENEKIELKNDELLGKNFEKDKVNKKGDNTNTTNNHDLTNSSEKQGVDIRGSKNMNNYLQKTGDTNIEKSESLQKDVNIKNHNEEANDAKRLDSAQTNNEKSKISKDTIDKGVQSNELTNLASNRSNKKSQGLAKKENELKSANLEENHNAKKDLLKKDQKREDGKKITHPENSNSDQYGVQVSLNDEEKNTNTKSVSHSEDHSASYSGEKFGTHVSNSQKDMLKNIRPVQFDESAYGKLNGGSPENDENEILNKINKNNENNFSEKVALRKGTKDRNEYEYFKLKSNDFKVLGIINKYSSRGGFSISVDCGGYDDFDEVPGVSNLLQHAIFYKSEKRNTTLLSELGKYSSEYNSCTSESSTSYYATAHSEDIYHLLNLFAENLFYPVFSEEHIQNEVKEINNKYISIENNLESCLKIASQYITNFKYSKFFVNGNYTTLCENVLKNRLSIKNILTEFHKKCYQPRNMSLTILLGNKVNTADHYNMKDVENMVVHIFGKIKNESYPIDGDVIGKRINRMESERVNLNGKKDSYNDANFIHIEGRNEKEAAFLQSMNELHYALDLNQKSRYVEIIKKEEWGDQLYLYWSSKTNAELCKKIEEFGSMTFLREIFSDFRRNGLYYKISVENKYVYDLEVTSICNKYYLNFGILVKLTQRGRTNLAHLIHICNVFVNEIGKLFDRDSLDKGISKYILDYYREKALVTDLKFNSDNVNVSLDDLVIYSKRLLVHADDPSSLLTIHSLIEDKHKNDFRNHIKITSLVGSLIRNDNLNIINVVDAFSLTNQSQIPNTAITYALGENPYLVGQGGVTNDVNIALPEIKVCPFNSFDHNDNNVLHEESFFCVPYNNRENFEFSDTKPMFVSEENKNEFRASVLYSMPCLIKSSYGYNVYFKRGLTDVSKVKADFIFYFPSEKFTFYEAIFSRIHIIILRKKIKLFLTDYASCSVNVHIKRNAESYTVHVDTNSYYFAELFRKLGDLLSVKEIPSKEEFDDAYDELIMNVRTSRKLGAENSLRIMHSLFNKYEPTDKEMDDILSAYFFYPSYKDYTRYVVDIFHRNYVSIFIYGNIAMPTEKEDENATSHTDQSATNGGSGVPNSSSSHVNDNVKDNGNDNDNTNTKANVGEHRSSLTLYAEANNTGSASPWEKRDHRLDAQGQLGEQAFAADSIQISHNGVGIEYLVNLSESFIKKVTNGVVRRSESTYYTSTLVHNEDVEINIPHMSQNGSSSIIVSYTIESESMLSDVLINIIVDLISSEFVKVSKLRYNDGYMVEVKPFFARYGLSGLLFVIQSFEKDVEKLEAHICTFVKYVIFQLMNIGTSDLVKKLESMKEYYIINNSIFTFDQEYESITDQLTSGMECFDKKYKIIKIFDELINCPKMIINKMNAILKNSKKAIFKEYKAAKAVDAPSSKSDEVDDANSYVCNYSRKAPAKLSSVQLAANSRSAKKKQPKERTLRKDTLRMRKPHKMANFISVSNFVEIKRKGFFQYVIDYFRSNVNSPLNDSSYLDFKSCDEEMSKRNFRVFYNFANDVNKIREYFLLKFASDKEVREKCSVDYEEIRQYCSGH</sequence>